<protein>
    <submittedName>
        <fullName evidence="3">Nuclear transport factor 2 family protein</fullName>
    </submittedName>
</protein>
<evidence type="ECO:0000259" key="2">
    <source>
        <dbReference type="Pfam" id="PF14534"/>
    </source>
</evidence>
<dbReference type="AlphaFoldDB" id="A0A939GKY4"/>
<gene>
    <name evidence="3" type="ORF">J2I47_17310</name>
</gene>
<evidence type="ECO:0000313" key="4">
    <source>
        <dbReference type="Proteomes" id="UP000664034"/>
    </source>
</evidence>
<organism evidence="3 4">
    <name type="scientific">Fibrella rubiginis</name>
    <dbReference type="NCBI Taxonomy" id="2817060"/>
    <lineage>
        <taxon>Bacteria</taxon>
        <taxon>Pseudomonadati</taxon>
        <taxon>Bacteroidota</taxon>
        <taxon>Cytophagia</taxon>
        <taxon>Cytophagales</taxon>
        <taxon>Spirosomataceae</taxon>
        <taxon>Fibrella</taxon>
    </lineage>
</organism>
<evidence type="ECO:0000313" key="3">
    <source>
        <dbReference type="EMBL" id="MBO0938313.1"/>
    </source>
</evidence>
<dbReference type="InterPro" id="IPR032710">
    <property type="entry name" value="NTF2-like_dom_sf"/>
</dbReference>
<dbReference type="EMBL" id="JAFMYV010000009">
    <property type="protein sequence ID" value="MBO0938313.1"/>
    <property type="molecule type" value="Genomic_DNA"/>
</dbReference>
<dbReference type="InterPro" id="IPR027843">
    <property type="entry name" value="DUF4440"/>
</dbReference>
<evidence type="ECO:0000256" key="1">
    <source>
        <dbReference type="SAM" id="SignalP"/>
    </source>
</evidence>
<feature type="signal peptide" evidence="1">
    <location>
        <begin position="1"/>
        <end position="18"/>
    </location>
</feature>
<sequence>MKTSAAYLLLLLSTFCLTALRPAPTPDETAVTKAAEQLRLAMLDPTKAALMALTAPELSYGHSAGNIETQTEFVNALVSGTSDFVSIDLSNQTVAVVDNTAMIRHVLVGQIVNKGVPSTMKLSVLQVWLKRKGNWVLLARQATKLPQ</sequence>
<comment type="caution">
    <text evidence="3">The sequence shown here is derived from an EMBL/GenBank/DDBJ whole genome shotgun (WGS) entry which is preliminary data.</text>
</comment>
<feature type="domain" description="DUF4440" evidence="2">
    <location>
        <begin position="32"/>
        <end position="137"/>
    </location>
</feature>
<keyword evidence="4" id="KW-1185">Reference proteome</keyword>
<feature type="chain" id="PRO_5037988473" evidence="1">
    <location>
        <begin position="19"/>
        <end position="147"/>
    </location>
</feature>
<dbReference type="Gene3D" id="3.10.450.50">
    <property type="match status" value="1"/>
</dbReference>
<dbReference type="RefSeq" id="WP_207365853.1">
    <property type="nucleotide sequence ID" value="NZ_JAFMYV010000009.1"/>
</dbReference>
<dbReference type="Proteomes" id="UP000664034">
    <property type="component" value="Unassembled WGS sequence"/>
</dbReference>
<accession>A0A939GKY4</accession>
<dbReference type="Pfam" id="PF14534">
    <property type="entry name" value="DUF4440"/>
    <property type="match status" value="1"/>
</dbReference>
<reference evidence="3" key="1">
    <citation type="submission" date="2021-03" db="EMBL/GenBank/DDBJ databases">
        <title>Fibrella sp. HMF5335 genome sequencing and assembly.</title>
        <authorList>
            <person name="Kang H."/>
            <person name="Kim H."/>
            <person name="Bae S."/>
            <person name="Joh K."/>
        </authorList>
    </citation>
    <scope>NUCLEOTIDE SEQUENCE</scope>
    <source>
        <strain evidence="3">HMF5335</strain>
    </source>
</reference>
<keyword evidence="1" id="KW-0732">Signal</keyword>
<dbReference type="SUPFAM" id="SSF54427">
    <property type="entry name" value="NTF2-like"/>
    <property type="match status" value="1"/>
</dbReference>
<name>A0A939GKY4_9BACT</name>
<proteinExistence type="predicted"/>